<dbReference type="SUPFAM" id="SSF51735">
    <property type="entry name" value="NAD(P)-binding Rossmann-fold domains"/>
    <property type="match status" value="1"/>
</dbReference>
<dbReference type="UniPathway" id="UPA00050">
    <property type="reaction ID" value="UER00463"/>
</dbReference>
<dbReference type="GO" id="GO:0009088">
    <property type="term" value="P:threonine biosynthetic process"/>
    <property type="evidence" value="ECO:0007669"/>
    <property type="project" value="UniProtKB-UniRule"/>
</dbReference>
<dbReference type="InterPro" id="IPR000534">
    <property type="entry name" value="Semialdehyde_DH_NAD-bd"/>
</dbReference>
<dbReference type="Pfam" id="PF02774">
    <property type="entry name" value="Semialdhyde_dhC"/>
    <property type="match status" value="1"/>
</dbReference>
<comment type="function">
    <text evidence="12">Catalyzes the NADPH-dependent formation of L-aspartate-semialdehyde (L-ASA) by the reductive dephosphorylation of L-aspartyl-4-phosphate.</text>
</comment>
<dbReference type="EC" id="1.2.1.11" evidence="4 12"/>
<evidence type="ECO:0000259" key="14">
    <source>
        <dbReference type="SMART" id="SM00859"/>
    </source>
</evidence>
<dbReference type="CDD" id="cd18130">
    <property type="entry name" value="ASADH_C_arch_fung_like"/>
    <property type="match status" value="1"/>
</dbReference>
<feature type="binding site" evidence="12">
    <location>
        <position position="233"/>
    </location>
    <ligand>
        <name>substrate</name>
    </ligand>
</feature>
<dbReference type="GO" id="GO:0046983">
    <property type="term" value="F:protein dimerization activity"/>
    <property type="evidence" value="ECO:0007669"/>
    <property type="project" value="InterPro"/>
</dbReference>
<keyword evidence="5 12" id="KW-0028">Amino-acid biosynthesis</keyword>
<dbReference type="Gene3D" id="3.40.50.720">
    <property type="entry name" value="NAD(P)-binding Rossmann-like Domain"/>
    <property type="match status" value="1"/>
</dbReference>
<evidence type="ECO:0000256" key="4">
    <source>
        <dbReference type="ARBA" id="ARBA00013120"/>
    </source>
</evidence>
<comment type="subunit">
    <text evidence="12">Homodimer.</text>
</comment>
<evidence type="ECO:0000256" key="12">
    <source>
        <dbReference type="HAMAP-Rule" id="MF_02121"/>
    </source>
</evidence>
<dbReference type="PANTHER" id="PTHR46718:SF1">
    <property type="entry name" value="ASPARTATE-SEMIALDEHYDE DEHYDROGENASE"/>
    <property type="match status" value="1"/>
</dbReference>
<dbReference type="NCBIfam" id="TIGR00978">
    <property type="entry name" value="asd_EA"/>
    <property type="match status" value="1"/>
</dbReference>
<gene>
    <name evidence="12" type="primary">asd</name>
    <name evidence="15" type="ORF">AMET1_0658</name>
</gene>
<dbReference type="Gene3D" id="3.30.360.10">
    <property type="entry name" value="Dihydrodipicolinate Reductase, domain 2"/>
    <property type="match status" value="1"/>
</dbReference>
<dbReference type="UniPathway" id="UPA00034">
    <property type="reaction ID" value="UER00016"/>
</dbReference>
<feature type="domain" description="Semialdehyde dehydrogenase NAD-binding" evidence="14">
    <location>
        <begin position="4"/>
        <end position="128"/>
    </location>
</feature>
<dbReference type="RefSeq" id="WP_086637057.1">
    <property type="nucleotide sequence ID" value="NZ_MRZU01000003.1"/>
</dbReference>
<comment type="catalytic activity">
    <reaction evidence="12">
        <text>L-aspartate 4-semialdehyde + phosphate + NADP(+) = 4-phospho-L-aspartate + NADPH + H(+)</text>
        <dbReference type="Rhea" id="RHEA:24284"/>
        <dbReference type="ChEBI" id="CHEBI:15378"/>
        <dbReference type="ChEBI" id="CHEBI:43474"/>
        <dbReference type="ChEBI" id="CHEBI:57535"/>
        <dbReference type="ChEBI" id="CHEBI:57783"/>
        <dbReference type="ChEBI" id="CHEBI:58349"/>
        <dbReference type="ChEBI" id="CHEBI:537519"/>
        <dbReference type="EC" id="1.2.1.11"/>
    </reaction>
</comment>
<feature type="binding site" evidence="12">
    <location>
        <begin position="177"/>
        <end position="178"/>
    </location>
    <ligand>
        <name>NADP(+)</name>
        <dbReference type="ChEBI" id="CHEBI:58349"/>
    </ligand>
</feature>
<dbReference type="GO" id="GO:0004073">
    <property type="term" value="F:aspartate-semialdehyde dehydrogenase activity"/>
    <property type="evidence" value="ECO:0007669"/>
    <property type="project" value="UniProtKB-UniRule"/>
</dbReference>
<dbReference type="PANTHER" id="PTHR46718">
    <property type="entry name" value="ASPARTATE-SEMIALDEHYDE DEHYDROGENASE"/>
    <property type="match status" value="1"/>
</dbReference>
<feature type="binding site" evidence="12">
    <location>
        <position position="200"/>
    </location>
    <ligand>
        <name>substrate</name>
    </ligand>
</feature>
<comment type="similarity">
    <text evidence="3 12">Belongs to the aspartate-semialdehyde dehydrogenase family.</text>
</comment>
<keyword evidence="6 12" id="KW-0791">Threonine biosynthesis</keyword>
<evidence type="ECO:0000313" key="15">
    <source>
        <dbReference type="EMBL" id="OUJ19007.1"/>
    </source>
</evidence>
<comment type="pathway">
    <text evidence="12">Amino-acid biosynthesis; L-lysine biosynthesis via DAP pathway; (S)-tetrahydrodipicolinate from L-aspartate: step 2/4.</text>
</comment>
<comment type="caution">
    <text evidence="15">The sequence shown here is derived from an EMBL/GenBank/DDBJ whole genome shotgun (WGS) entry which is preliminary data.</text>
</comment>
<evidence type="ECO:0000256" key="11">
    <source>
        <dbReference type="ARBA" id="ARBA00023167"/>
    </source>
</evidence>
<evidence type="ECO:0000256" key="10">
    <source>
        <dbReference type="ARBA" id="ARBA00023154"/>
    </source>
</evidence>
<comment type="pathway">
    <text evidence="2 12">Amino-acid biosynthesis; L-threonine biosynthesis; L-threonine from L-aspartate: step 2/5.</text>
</comment>
<keyword evidence="8 12" id="KW-0220">Diaminopimelate biosynthesis</keyword>
<evidence type="ECO:0000256" key="3">
    <source>
        <dbReference type="ARBA" id="ARBA00010584"/>
    </source>
</evidence>
<dbReference type="NCBIfam" id="NF006416">
    <property type="entry name" value="PRK08664.1"/>
    <property type="match status" value="1"/>
</dbReference>
<keyword evidence="7 12" id="KW-0521">NADP</keyword>
<dbReference type="OrthoDB" id="38238at2157"/>
<evidence type="ECO:0000256" key="13">
    <source>
        <dbReference type="PIRSR" id="PIRSR000148-1"/>
    </source>
</evidence>
<dbReference type="InterPro" id="IPR036291">
    <property type="entry name" value="NAD(P)-bd_dom_sf"/>
</dbReference>
<dbReference type="GO" id="GO:0071266">
    <property type="term" value="P:'de novo' L-methionine biosynthetic process"/>
    <property type="evidence" value="ECO:0007669"/>
    <property type="project" value="UniProtKB-UniRule"/>
</dbReference>
<protein>
    <recommendedName>
        <fullName evidence="4 12">Aspartate-semialdehyde dehydrogenase</fullName>
        <shortName evidence="12">ASA dehydrogenase</shortName>
        <shortName evidence="12">ASADH</shortName>
        <ecNumber evidence="4 12">1.2.1.11</ecNumber>
    </recommendedName>
    <alternativeName>
        <fullName evidence="12">Aspartate-beta-semialdehyde dehydrogenase</fullName>
    </alternativeName>
</protein>
<dbReference type="GO" id="GO:0051287">
    <property type="term" value="F:NAD binding"/>
    <property type="evidence" value="ECO:0007669"/>
    <property type="project" value="InterPro"/>
</dbReference>
<keyword evidence="10 12" id="KW-0457">Lysine biosynthesis</keyword>
<feature type="binding site" evidence="12">
    <location>
        <begin position="38"/>
        <end position="39"/>
    </location>
    <ligand>
        <name>NADP(+)</name>
        <dbReference type="ChEBI" id="CHEBI:58349"/>
    </ligand>
</feature>
<evidence type="ECO:0000256" key="1">
    <source>
        <dbReference type="ARBA" id="ARBA00005021"/>
    </source>
</evidence>
<evidence type="ECO:0000256" key="7">
    <source>
        <dbReference type="ARBA" id="ARBA00022857"/>
    </source>
</evidence>
<dbReference type="SMART" id="SM00859">
    <property type="entry name" value="Semialdhyde_dh"/>
    <property type="match status" value="1"/>
</dbReference>
<evidence type="ECO:0000256" key="5">
    <source>
        <dbReference type="ARBA" id="ARBA00022605"/>
    </source>
</evidence>
<comment type="caution">
    <text evidence="12">Lacks conserved residue(s) required for the propagation of feature annotation.</text>
</comment>
<dbReference type="PIRSF" id="PIRSF000148">
    <property type="entry name" value="ASA_dh"/>
    <property type="match status" value="1"/>
</dbReference>
<dbReference type="HAMAP" id="MF_02121">
    <property type="entry name" value="ASADH"/>
    <property type="match status" value="1"/>
</dbReference>
<dbReference type="EMBL" id="MRZU01000003">
    <property type="protein sequence ID" value="OUJ19007.1"/>
    <property type="molecule type" value="Genomic_DNA"/>
</dbReference>
<feature type="binding site" evidence="12">
    <location>
        <position position="203"/>
    </location>
    <ligand>
        <name>phosphate</name>
        <dbReference type="ChEBI" id="CHEBI:43474"/>
    </ligand>
</feature>
<evidence type="ECO:0000256" key="2">
    <source>
        <dbReference type="ARBA" id="ARBA00005097"/>
    </source>
</evidence>
<dbReference type="GO" id="GO:0009089">
    <property type="term" value="P:lysine biosynthetic process via diaminopimelate"/>
    <property type="evidence" value="ECO:0007669"/>
    <property type="project" value="UniProtKB-UniRule"/>
</dbReference>
<dbReference type="InterPro" id="IPR005676">
    <property type="entry name" value="Asp_semi-ald_DH_pep-lack"/>
</dbReference>
<dbReference type="GO" id="GO:0019877">
    <property type="term" value="P:diaminopimelate biosynthetic process"/>
    <property type="evidence" value="ECO:0007669"/>
    <property type="project" value="UniProtKB-UniRule"/>
</dbReference>
<feature type="binding site" evidence="12">
    <location>
        <begin position="323"/>
        <end position="324"/>
    </location>
    <ligand>
        <name>NADP(+)</name>
        <dbReference type="ChEBI" id="CHEBI:58349"/>
    </ligand>
</feature>
<feature type="binding site" evidence="12">
    <location>
        <position position="108"/>
    </location>
    <ligand>
        <name>phosphate</name>
        <dbReference type="ChEBI" id="CHEBI:43474"/>
    </ligand>
</feature>
<feature type="binding site" evidence="12">
    <location>
        <position position="174"/>
    </location>
    <ligand>
        <name>substrate</name>
    </ligand>
</feature>
<dbReference type="CDD" id="cd02315">
    <property type="entry name" value="ScASADH_like_N"/>
    <property type="match status" value="1"/>
</dbReference>
<keyword evidence="11 12" id="KW-0486">Methionine biosynthesis</keyword>
<dbReference type="InterPro" id="IPR012080">
    <property type="entry name" value="Asp_semialdehyde_DH"/>
</dbReference>
<keyword evidence="16" id="KW-1185">Reference proteome</keyword>
<dbReference type="InterPro" id="IPR012280">
    <property type="entry name" value="Semialdhyde_DH_dimer_dom"/>
</dbReference>
<proteinExistence type="inferred from homology"/>
<comment type="pathway">
    <text evidence="1 12">Amino-acid biosynthesis; L-methionine biosynthesis via de novo pathway; L-homoserine from L-aspartate: step 2/3.</text>
</comment>
<dbReference type="UniPathway" id="UPA00051">
    <property type="reaction ID" value="UER00464"/>
</dbReference>
<evidence type="ECO:0000256" key="6">
    <source>
        <dbReference type="ARBA" id="ARBA00022697"/>
    </source>
</evidence>
<dbReference type="FunFam" id="3.30.360.10:FF:000016">
    <property type="entry name" value="Probable aspartate-semialdehyde dehydrogenase"/>
    <property type="match status" value="1"/>
</dbReference>
<reference evidence="15 16" key="1">
    <citation type="submission" date="2016-12" db="EMBL/GenBank/DDBJ databases">
        <title>Discovery of methanogenic haloarchaea.</title>
        <authorList>
            <person name="Sorokin D.Y."/>
            <person name="Makarova K.S."/>
            <person name="Abbas B."/>
            <person name="Ferrer M."/>
            <person name="Golyshin P.N."/>
        </authorList>
    </citation>
    <scope>NUCLEOTIDE SEQUENCE [LARGE SCALE GENOMIC DNA]</scope>
    <source>
        <strain evidence="15">AMET1</strain>
    </source>
</reference>
<sequence>MNLDVGVIGATGMVGQRFISLLTDHPWFNLTALAASERSAGKKYSEAANWVLDTEMPESVRDIEVVETQPGFEADIIFSALPSNIAREVEPKFAEQGYTVASNASAYRMAEDVPLLIPEVNPEHIDLIDIQRENRGWDGAIITNPNCSSIILTLPVTPIAREFGIKNLRVATLQAVSGAGYTGVPSMAIVDNVIPYIGGEEDKVETEIQKMLGDLQNGEIKHKDFKIKATCNRVPVIDGHLENLWIELEEKPELEEIKKTMNNFQGEPQKLDLPTAPKQPVIVREENDRPQSRLDRNKQKGMAVTAGRIRGDEEIQMTILGHNTIRGAAGASILNAELLAKKQKI</sequence>
<dbReference type="SUPFAM" id="SSF55347">
    <property type="entry name" value="Glyceraldehyde-3-phosphate dehydrogenase-like, C-terminal domain"/>
    <property type="match status" value="1"/>
</dbReference>
<organism evidence="15 16">
    <name type="scientific">Methanonatronarchaeum thermophilum</name>
    <dbReference type="NCBI Taxonomy" id="1927129"/>
    <lineage>
        <taxon>Archaea</taxon>
        <taxon>Methanobacteriati</taxon>
        <taxon>Methanobacteriota</taxon>
        <taxon>Methanonatronarchaeia</taxon>
        <taxon>Methanonatronarchaeales</taxon>
        <taxon>Methanonatronarchaeaceae</taxon>
        <taxon>Methanonatronarchaeum</taxon>
    </lineage>
</organism>
<dbReference type="AlphaFoldDB" id="A0A1Y3GCN5"/>
<feature type="active site" description="Acyl-thioester intermediate" evidence="12 13">
    <location>
        <position position="147"/>
    </location>
</feature>
<dbReference type="Proteomes" id="UP000195137">
    <property type="component" value="Unassembled WGS sequence"/>
</dbReference>
<evidence type="ECO:0000256" key="9">
    <source>
        <dbReference type="ARBA" id="ARBA00023002"/>
    </source>
</evidence>
<feature type="binding site" evidence="12">
    <location>
        <begin position="11"/>
        <end position="14"/>
    </location>
    <ligand>
        <name>NADP(+)</name>
        <dbReference type="ChEBI" id="CHEBI:58349"/>
    </ligand>
</feature>
<evidence type="ECO:0000313" key="16">
    <source>
        <dbReference type="Proteomes" id="UP000195137"/>
    </source>
</evidence>
<dbReference type="InterPro" id="IPR051823">
    <property type="entry name" value="ASADH-related"/>
</dbReference>
<accession>A0A1Y3GCN5</accession>
<dbReference type="Pfam" id="PF01118">
    <property type="entry name" value="Semialdhyde_dh"/>
    <property type="match status" value="1"/>
</dbReference>
<feature type="active site" description="Proton acceptor" evidence="12 13">
    <location>
        <position position="240"/>
    </location>
</feature>
<name>A0A1Y3GCN5_9EURY</name>
<evidence type="ECO:0000256" key="8">
    <source>
        <dbReference type="ARBA" id="ARBA00022915"/>
    </source>
</evidence>
<dbReference type="GO" id="GO:0050661">
    <property type="term" value="F:NADP binding"/>
    <property type="evidence" value="ECO:0007669"/>
    <property type="project" value="UniProtKB-UniRule"/>
</dbReference>
<keyword evidence="9 12" id="KW-0560">Oxidoreductase</keyword>